<gene>
    <name evidence="3" type="ORF">SMD11_0479</name>
</gene>
<dbReference type="OrthoDB" id="3538584at2"/>
<dbReference type="EMBL" id="CP021744">
    <property type="protein sequence ID" value="ARZ66145.1"/>
    <property type="molecule type" value="Genomic_DNA"/>
</dbReference>
<protein>
    <submittedName>
        <fullName evidence="3">Uncharacterized protein</fullName>
    </submittedName>
</protein>
<keyword evidence="2" id="KW-0732">Signal</keyword>
<dbReference type="RefSeq" id="WP_087924810.1">
    <property type="nucleotide sequence ID" value="NZ_CP021744.1"/>
</dbReference>
<evidence type="ECO:0000256" key="2">
    <source>
        <dbReference type="SAM" id="SignalP"/>
    </source>
</evidence>
<dbReference type="KEGG" id="salj:SMD11_0479"/>
<dbReference type="Proteomes" id="UP000195755">
    <property type="component" value="Chromosome"/>
</dbReference>
<dbReference type="InterPro" id="IPR006311">
    <property type="entry name" value="TAT_signal"/>
</dbReference>
<name>A0A1Z2KVQ1_9ACTN</name>
<feature type="region of interest" description="Disordered" evidence="1">
    <location>
        <begin position="61"/>
        <end position="85"/>
    </location>
</feature>
<evidence type="ECO:0000313" key="4">
    <source>
        <dbReference type="Proteomes" id="UP000195755"/>
    </source>
</evidence>
<proteinExistence type="predicted"/>
<evidence type="ECO:0000313" key="3">
    <source>
        <dbReference type="EMBL" id="ARZ66145.1"/>
    </source>
</evidence>
<feature type="signal peptide" evidence="2">
    <location>
        <begin position="1"/>
        <end position="40"/>
    </location>
</feature>
<feature type="chain" id="PRO_5038643908" evidence="2">
    <location>
        <begin position="41"/>
        <end position="113"/>
    </location>
</feature>
<dbReference type="PROSITE" id="PS51318">
    <property type="entry name" value="TAT"/>
    <property type="match status" value="1"/>
</dbReference>
<organism evidence="3 4">
    <name type="scientific">Streptomyces albireticuli</name>
    <dbReference type="NCBI Taxonomy" id="1940"/>
    <lineage>
        <taxon>Bacteria</taxon>
        <taxon>Bacillati</taxon>
        <taxon>Actinomycetota</taxon>
        <taxon>Actinomycetes</taxon>
        <taxon>Kitasatosporales</taxon>
        <taxon>Streptomycetaceae</taxon>
        <taxon>Streptomyces</taxon>
    </lineage>
</organism>
<accession>A0A1Z2KVQ1</accession>
<dbReference type="AlphaFoldDB" id="A0A1Z2KVQ1"/>
<reference evidence="3 4" key="1">
    <citation type="submission" date="2017-06" db="EMBL/GenBank/DDBJ databases">
        <title>Streptomyces albireticuli Genome sequencing and assembly.</title>
        <authorList>
            <person name="Wang Y."/>
            <person name="Du B."/>
            <person name="Ding Y."/>
            <person name="Liu H."/>
            <person name="Hou Q."/>
            <person name="Liu K."/>
            <person name="Yao L."/>
            <person name="Wang C."/>
        </authorList>
    </citation>
    <scope>NUCLEOTIDE SEQUENCE [LARGE SCALE GENOMIC DNA]</scope>
    <source>
        <strain evidence="3 4">MDJK11</strain>
    </source>
</reference>
<sequence length="113" mass="11395">MTSGTRFNFTRRHLALTAGAAALAASGGVWFAASSASAQAELKPDIVTATASKHNTAQATAVCPPGKHATGGGWQSNGDGKDSYPAPDGRGWTAVAAGPYTINLTVYAVCQAD</sequence>
<evidence type="ECO:0000256" key="1">
    <source>
        <dbReference type="SAM" id="MobiDB-lite"/>
    </source>
</evidence>